<evidence type="ECO:0000313" key="3">
    <source>
        <dbReference type="Proteomes" id="UP000601435"/>
    </source>
</evidence>
<name>A0A813AL92_9DINO</name>
<evidence type="ECO:0000259" key="1">
    <source>
        <dbReference type="PROSITE" id="PS51767"/>
    </source>
</evidence>
<organism evidence="2 3">
    <name type="scientific">Symbiodinium necroappetens</name>
    <dbReference type="NCBI Taxonomy" id="1628268"/>
    <lineage>
        <taxon>Eukaryota</taxon>
        <taxon>Sar</taxon>
        <taxon>Alveolata</taxon>
        <taxon>Dinophyceae</taxon>
        <taxon>Suessiales</taxon>
        <taxon>Symbiodiniaceae</taxon>
        <taxon>Symbiodinium</taxon>
    </lineage>
</organism>
<dbReference type="EMBL" id="CAJNJA010060461">
    <property type="protein sequence ID" value="CAE7870832.1"/>
    <property type="molecule type" value="Genomic_DNA"/>
</dbReference>
<dbReference type="OrthoDB" id="472903at2759"/>
<keyword evidence="3" id="KW-1185">Reference proteome</keyword>
<accession>A0A813AL92</accession>
<dbReference type="SUPFAM" id="SSF50630">
    <property type="entry name" value="Acid proteases"/>
    <property type="match status" value="1"/>
</dbReference>
<dbReference type="AlphaFoldDB" id="A0A813AL92"/>
<dbReference type="Gene3D" id="2.40.70.10">
    <property type="entry name" value="Acid Proteases"/>
    <property type="match status" value="1"/>
</dbReference>
<dbReference type="Proteomes" id="UP000601435">
    <property type="component" value="Unassembled WGS sequence"/>
</dbReference>
<dbReference type="InterPro" id="IPR033121">
    <property type="entry name" value="PEPTIDASE_A1"/>
</dbReference>
<reference evidence="2" key="1">
    <citation type="submission" date="2021-02" db="EMBL/GenBank/DDBJ databases">
        <authorList>
            <person name="Dougan E. K."/>
            <person name="Rhodes N."/>
            <person name="Thang M."/>
            <person name="Chan C."/>
        </authorList>
    </citation>
    <scope>NUCLEOTIDE SEQUENCE</scope>
</reference>
<protein>
    <recommendedName>
        <fullName evidence="1">Peptidase A1 domain-containing protein</fullName>
    </recommendedName>
</protein>
<dbReference type="InterPro" id="IPR021109">
    <property type="entry name" value="Peptidase_aspartic_dom_sf"/>
</dbReference>
<comment type="caution">
    <text evidence="2">The sequence shown here is derived from an EMBL/GenBank/DDBJ whole genome shotgun (WGS) entry which is preliminary data.</text>
</comment>
<evidence type="ECO:0000313" key="2">
    <source>
        <dbReference type="EMBL" id="CAE7870832.1"/>
    </source>
</evidence>
<dbReference type="Pfam" id="PF00026">
    <property type="entry name" value="Asp"/>
    <property type="match status" value="1"/>
</dbReference>
<feature type="domain" description="Peptidase A1" evidence="1">
    <location>
        <begin position="113"/>
        <end position="292"/>
    </location>
</feature>
<dbReference type="PROSITE" id="PS51767">
    <property type="entry name" value="PEPTIDASE_A1"/>
    <property type="match status" value="1"/>
</dbReference>
<proteinExistence type="predicted"/>
<gene>
    <name evidence="2" type="ORF">SNEC2469_LOCUS28131</name>
</gene>
<sequence length="292" mass="31916">MRYCAMNHMHDLIITVGPGQDIIISKSSFFYESTPCSGVFRVSWSWSQGEAITLGTSFFWGKTLLFNSTSLSAPMLLDLDPAKDCQQDYGQIPGNAIPLHGAPGQVLGPNGTVTAEVAVGTPPQKLLVQLDTGSQKFFVVHPECRKLANCFMLAAPGYGPPGQEMPHLWLFQTPTVQPHYNSSKCRKQVEVMRHALNISGNCTNENRVSSGMHYLLSCACEHSQACFRQGLNAMQEHLVPSQVCGITRKACGETTDFLFGLSASFEPANPPSLKFASRPEDQDLSVECNHSC</sequence>